<reference evidence="1" key="1">
    <citation type="submission" date="2021-06" db="EMBL/GenBank/DDBJ databases">
        <authorList>
            <person name="Kallberg Y."/>
            <person name="Tangrot J."/>
            <person name="Rosling A."/>
        </authorList>
    </citation>
    <scope>NUCLEOTIDE SEQUENCE</scope>
    <source>
        <strain evidence="1">MA461A</strain>
    </source>
</reference>
<evidence type="ECO:0000313" key="2">
    <source>
        <dbReference type="Proteomes" id="UP000789920"/>
    </source>
</evidence>
<organism evidence="1 2">
    <name type="scientific">Racocetra persica</name>
    <dbReference type="NCBI Taxonomy" id="160502"/>
    <lineage>
        <taxon>Eukaryota</taxon>
        <taxon>Fungi</taxon>
        <taxon>Fungi incertae sedis</taxon>
        <taxon>Mucoromycota</taxon>
        <taxon>Glomeromycotina</taxon>
        <taxon>Glomeromycetes</taxon>
        <taxon>Diversisporales</taxon>
        <taxon>Gigasporaceae</taxon>
        <taxon>Racocetra</taxon>
    </lineage>
</organism>
<keyword evidence="2" id="KW-1185">Reference proteome</keyword>
<gene>
    <name evidence="1" type="ORF">RPERSI_LOCUS32110</name>
</gene>
<comment type="caution">
    <text evidence="1">The sequence shown here is derived from an EMBL/GenBank/DDBJ whole genome shotgun (WGS) entry which is preliminary data.</text>
</comment>
<protein>
    <submittedName>
        <fullName evidence="1">2948_t:CDS:1</fullName>
    </submittedName>
</protein>
<dbReference type="EMBL" id="CAJVQC010132501">
    <property type="protein sequence ID" value="CAG8841989.1"/>
    <property type="molecule type" value="Genomic_DNA"/>
</dbReference>
<feature type="non-terminal residue" evidence="1">
    <location>
        <position position="113"/>
    </location>
</feature>
<sequence>EALNGKMKQLKKKGIVSQHHDYLTDNELKKIFQHEKVLIDTPQRLIYRIFMWSCFLFQPCGGEHYKISIKQFNFTPNGESYQGPVHDFKFYFSKKPLNSSYDSLYLRINKEAK</sequence>
<proteinExistence type="predicted"/>
<evidence type="ECO:0000313" key="1">
    <source>
        <dbReference type="EMBL" id="CAG8841989.1"/>
    </source>
</evidence>
<dbReference type="Proteomes" id="UP000789920">
    <property type="component" value="Unassembled WGS sequence"/>
</dbReference>
<name>A0ACA9SJV4_9GLOM</name>
<feature type="non-terminal residue" evidence="1">
    <location>
        <position position="1"/>
    </location>
</feature>
<accession>A0ACA9SJV4</accession>